<proteinExistence type="predicted"/>
<dbReference type="Proteomes" id="UP000809337">
    <property type="component" value="Unassembled WGS sequence"/>
</dbReference>
<protein>
    <submittedName>
        <fullName evidence="1">Uncharacterized protein</fullName>
    </submittedName>
</protein>
<evidence type="ECO:0000313" key="2">
    <source>
        <dbReference type="Proteomes" id="UP000809337"/>
    </source>
</evidence>
<sequence length="132" mass="14146">MKNVMERILGAKIQSTADVGLDGLQGRHGDEVIFFAVPEAEQPGKVFRKLTNATNPPTAKSGGAAEYGCSIETSDGSLYHALTVQGDVKGWRKDIELGAAKLELSLAKVKGNKFVVDGGQEFEVSDCIVKFF</sequence>
<gene>
    <name evidence="1" type="ORF">JQX14_20135</name>
</gene>
<dbReference type="EMBL" id="JAFBWN010000022">
    <property type="protein sequence ID" value="MBM2356868.1"/>
    <property type="molecule type" value="Genomic_DNA"/>
</dbReference>
<comment type="caution">
    <text evidence="1">The sequence shown here is derived from an EMBL/GenBank/DDBJ whole genome shotgun (WGS) entry which is preliminary data.</text>
</comment>
<dbReference type="AlphaFoldDB" id="A0A9Q2NP19"/>
<organism evidence="1 2">
    <name type="scientific">Pseudosulfitobacter pseudonitzschiae</name>
    <dbReference type="NCBI Taxonomy" id="1402135"/>
    <lineage>
        <taxon>Bacteria</taxon>
        <taxon>Pseudomonadati</taxon>
        <taxon>Pseudomonadota</taxon>
        <taxon>Alphaproteobacteria</taxon>
        <taxon>Rhodobacterales</taxon>
        <taxon>Roseobacteraceae</taxon>
        <taxon>Pseudosulfitobacter</taxon>
    </lineage>
</organism>
<name>A0A9Q2NP19_9RHOB</name>
<accession>A0A9Q2NP19</accession>
<evidence type="ECO:0000313" key="1">
    <source>
        <dbReference type="EMBL" id="MBM2356868.1"/>
    </source>
</evidence>
<dbReference type="RefSeq" id="WP_231035711.1">
    <property type="nucleotide sequence ID" value="NZ_JAJNGX010000022.1"/>
</dbReference>
<reference evidence="1" key="1">
    <citation type="submission" date="2021-01" db="EMBL/GenBank/DDBJ databases">
        <title>Diatom-associated Roseobacters Show Island Model of Population Structure.</title>
        <authorList>
            <person name="Qu L."/>
            <person name="Feng X."/>
            <person name="Chen Y."/>
            <person name="Li L."/>
            <person name="Wang X."/>
            <person name="Hu Z."/>
            <person name="Wang H."/>
            <person name="Luo H."/>
        </authorList>
    </citation>
    <scope>NUCLEOTIDE SEQUENCE</scope>
    <source>
        <strain evidence="1">SM26-45</strain>
    </source>
</reference>